<accession>A0A1F6WGP6</accession>
<keyword evidence="1" id="KW-1133">Transmembrane helix</keyword>
<reference evidence="2 3" key="1">
    <citation type="journal article" date="2016" name="Nat. Commun.">
        <title>Thousands of microbial genomes shed light on interconnected biogeochemical processes in an aquifer system.</title>
        <authorList>
            <person name="Anantharaman K."/>
            <person name="Brown C.T."/>
            <person name="Hug L.A."/>
            <person name="Sharon I."/>
            <person name="Castelle C.J."/>
            <person name="Probst A.J."/>
            <person name="Thomas B.C."/>
            <person name="Singh A."/>
            <person name="Wilkins M.J."/>
            <person name="Karaoz U."/>
            <person name="Brodie E.L."/>
            <person name="Williams K.H."/>
            <person name="Hubbard S.S."/>
            <person name="Banfield J.F."/>
        </authorList>
    </citation>
    <scope>NUCLEOTIDE SEQUENCE [LARGE SCALE GENOMIC DNA]</scope>
</reference>
<evidence type="ECO:0000256" key="1">
    <source>
        <dbReference type="SAM" id="Phobius"/>
    </source>
</evidence>
<proteinExistence type="predicted"/>
<sequence length="157" mass="16942">MKKLLKTSSVLVIIVGIVLIVGGIWGACLTYKNVARENIVTPDDASVPNQPVRGPWTLYSEADIIREHTLDSTGGKTFAEMPRQIPKVDQDGNPVLGEEGKAVMAPNTARDIWITATTLITALDLGIISYAFSGFALLLGLILVLIGTVFCALSRRY</sequence>
<evidence type="ECO:0000313" key="2">
    <source>
        <dbReference type="EMBL" id="OGI81071.1"/>
    </source>
</evidence>
<keyword evidence="1" id="KW-0472">Membrane</keyword>
<feature type="transmembrane region" description="Helical" evidence="1">
    <location>
        <begin position="127"/>
        <end position="153"/>
    </location>
</feature>
<gene>
    <name evidence="2" type="ORF">A3B93_00920</name>
</gene>
<dbReference type="PROSITE" id="PS51257">
    <property type="entry name" value="PROKAR_LIPOPROTEIN"/>
    <property type="match status" value="1"/>
</dbReference>
<protein>
    <submittedName>
        <fullName evidence="2">Uncharacterized protein</fullName>
    </submittedName>
</protein>
<organism evidence="2 3">
    <name type="scientific">Candidatus Nomurabacteria bacterium RIFCSPHIGHO2_02_FULL_42_24</name>
    <dbReference type="NCBI Taxonomy" id="1801757"/>
    <lineage>
        <taxon>Bacteria</taxon>
        <taxon>Candidatus Nomuraibacteriota</taxon>
    </lineage>
</organism>
<dbReference type="EMBL" id="MFUH01000042">
    <property type="protein sequence ID" value="OGI81071.1"/>
    <property type="molecule type" value="Genomic_DNA"/>
</dbReference>
<evidence type="ECO:0000313" key="3">
    <source>
        <dbReference type="Proteomes" id="UP000179880"/>
    </source>
</evidence>
<name>A0A1F6WGP6_9BACT</name>
<keyword evidence="1" id="KW-0812">Transmembrane</keyword>
<comment type="caution">
    <text evidence="2">The sequence shown here is derived from an EMBL/GenBank/DDBJ whole genome shotgun (WGS) entry which is preliminary data.</text>
</comment>
<dbReference type="AlphaFoldDB" id="A0A1F6WGP6"/>
<dbReference type="Proteomes" id="UP000179880">
    <property type="component" value="Unassembled WGS sequence"/>
</dbReference>